<evidence type="ECO:0000256" key="1">
    <source>
        <dbReference type="ARBA" id="ARBA00001946"/>
    </source>
</evidence>
<dbReference type="SUPFAM" id="SSF50324">
    <property type="entry name" value="Inorganic pyrophosphatase"/>
    <property type="match status" value="1"/>
</dbReference>
<gene>
    <name evidence="9" type="ORF">FNF27_02683</name>
    <name evidence="8" type="ORF">FNF28_06766</name>
    <name evidence="7" type="ORF">FNF31_07739</name>
</gene>
<evidence type="ECO:0000256" key="3">
    <source>
        <dbReference type="ARBA" id="ARBA00012146"/>
    </source>
</evidence>
<dbReference type="EMBL" id="VLTL01000185">
    <property type="protein sequence ID" value="KAA0155055.1"/>
    <property type="molecule type" value="Genomic_DNA"/>
</dbReference>
<dbReference type="CDD" id="cd00412">
    <property type="entry name" value="pyrophosphatase"/>
    <property type="match status" value="1"/>
</dbReference>
<proteinExistence type="inferred from homology"/>
<evidence type="ECO:0000313" key="9">
    <source>
        <dbReference type="EMBL" id="KAA0175962.1"/>
    </source>
</evidence>
<evidence type="ECO:0000313" key="8">
    <source>
        <dbReference type="EMBL" id="KAA0155055.1"/>
    </source>
</evidence>
<dbReference type="PANTHER" id="PTHR10286">
    <property type="entry name" value="INORGANIC PYROPHOSPHATASE"/>
    <property type="match status" value="1"/>
</dbReference>
<dbReference type="Proteomes" id="UP000322899">
    <property type="component" value="Unassembled WGS sequence"/>
</dbReference>
<dbReference type="InterPro" id="IPR036649">
    <property type="entry name" value="Pyrophosphatase_sf"/>
</dbReference>
<reference evidence="10 11" key="1">
    <citation type="submission" date="2019-07" db="EMBL/GenBank/DDBJ databases">
        <title>Genomes of Cafeteria roenbergensis.</title>
        <authorList>
            <person name="Fischer M.G."/>
            <person name="Hackl T."/>
            <person name="Roman M."/>
        </authorList>
    </citation>
    <scope>NUCLEOTIDE SEQUENCE [LARGE SCALE GENOMIC DNA]</scope>
    <source>
        <strain evidence="7 12">Cflag</strain>
        <strain evidence="9 10">E4-10P</strain>
        <strain evidence="8 11">RCC970-E3</strain>
    </source>
</reference>
<organism evidence="7 12">
    <name type="scientific">Cafeteria roenbergensis</name>
    <name type="common">Marine flagellate</name>
    <dbReference type="NCBI Taxonomy" id="33653"/>
    <lineage>
        <taxon>Eukaryota</taxon>
        <taxon>Sar</taxon>
        <taxon>Stramenopiles</taxon>
        <taxon>Bigyra</taxon>
        <taxon>Opalozoa</taxon>
        <taxon>Bicosoecida</taxon>
        <taxon>Cafeteriaceae</taxon>
        <taxon>Cafeteria</taxon>
    </lineage>
</organism>
<dbReference type="EMBL" id="VLTO01000011">
    <property type="protein sequence ID" value="KAA0175962.1"/>
    <property type="molecule type" value="Genomic_DNA"/>
</dbReference>
<evidence type="ECO:0000313" key="10">
    <source>
        <dbReference type="Proteomes" id="UP000322899"/>
    </source>
</evidence>
<dbReference type="Proteomes" id="UP000325113">
    <property type="component" value="Unassembled WGS sequence"/>
</dbReference>
<dbReference type="OrthoDB" id="1608002at2759"/>
<dbReference type="GO" id="GO:0004427">
    <property type="term" value="F:inorganic diphosphate phosphatase activity"/>
    <property type="evidence" value="ECO:0007669"/>
    <property type="project" value="UniProtKB-EC"/>
</dbReference>
<evidence type="ECO:0000313" key="7">
    <source>
        <dbReference type="EMBL" id="KAA0146645.1"/>
    </source>
</evidence>
<comment type="caution">
    <text evidence="7">The sequence shown here is derived from an EMBL/GenBank/DDBJ whole genome shotgun (WGS) entry which is preliminary data.</text>
</comment>
<evidence type="ECO:0000256" key="6">
    <source>
        <dbReference type="ARBA" id="ARBA00022842"/>
    </source>
</evidence>
<comment type="cofactor">
    <cofactor evidence="1">
        <name>Mg(2+)</name>
        <dbReference type="ChEBI" id="CHEBI:18420"/>
    </cofactor>
</comment>
<dbReference type="AlphaFoldDB" id="A0A5A8C1N0"/>
<comment type="similarity">
    <text evidence="2">Belongs to the PPase family.</text>
</comment>
<keyword evidence="4" id="KW-0479">Metal-binding</keyword>
<dbReference type="Proteomes" id="UP000324907">
    <property type="component" value="Unassembled WGS sequence"/>
</dbReference>
<evidence type="ECO:0000313" key="11">
    <source>
        <dbReference type="Proteomes" id="UP000324907"/>
    </source>
</evidence>
<sequence>MLTRTVCTVAQRMAAPAGARASSTVVYDAFGSIFSGAQPDAKGLAESFARARVAVPEQLPAELAAALSSSGSTFTASQLADFVAANPSNPAAWALNQLAARLGSPAAAGVTVSESGELGTIDYRLFFSDLDGNKVSVWHDVSLLNEDGTMNMIVEIPRFTRAKMEISTDEQFNPIKQDTSKGLPREYKWGDMLFNYGALPQTWEDPAFTHPATSAAGDNDPVDIIDVGTTSHPIGSVIKVKPLGVLGMIDQGEMDWKVIAISTADPMAAAVNSIADLRVVQPTAVEAFDGWMRDYKTADGKPTNHIEYVTGWDTPEFAKSVITEANEHWATLVASGRREL</sequence>
<dbReference type="GO" id="GO:0005737">
    <property type="term" value="C:cytoplasm"/>
    <property type="evidence" value="ECO:0007669"/>
    <property type="project" value="InterPro"/>
</dbReference>
<dbReference type="InterPro" id="IPR008162">
    <property type="entry name" value="Pyrophosphatase"/>
</dbReference>
<dbReference type="Pfam" id="PF00719">
    <property type="entry name" value="Pyrophosphatase"/>
    <property type="match status" value="1"/>
</dbReference>
<dbReference type="EMBL" id="VLTM01000181">
    <property type="protein sequence ID" value="KAA0146645.1"/>
    <property type="molecule type" value="Genomic_DNA"/>
</dbReference>
<evidence type="ECO:0000256" key="2">
    <source>
        <dbReference type="ARBA" id="ARBA00006220"/>
    </source>
</evidence>
<name>A0A5A8C1N0_CAFRO</name>
<accession>A0A5A8C1N0</accession>
<evidence type="ECO:0000256" key="4">
    <source>
        <dbReference type="ARBA" id="ARBA00022723"/>
    </source>
</evidence>
<evidence type="ECO:0000313" key="12">
    <source>
        <dbReference type="Proteomes" id="UP000325113"/>
    </source>
</evidence>
<dbReference type="EC" id="3.6.1.1" evidence="3"/>
<dbReference type="GO" id="GO:0000287">
    <property type="term" value="F:magnesium ion binding"/>
    <property type="evidence" value="ECO:0007669"/>
    <property type="project" value="InterPro"/>
</dbReference>
<dbReference type="GO" id="GO:0006796">
    <property type="term" value="P:phosphate-containing compound metabolic process"/>
    <property type="evidence" value="ECO:0007669"/>
    <property type="project" value="InterPro"/>
</dbReference>
<keyword evidence="5" id="KW-0378">Hydrolase</keyword>
<keyword evidence="6" id="KW-0460">Magnesium</keyword>
<dbReference type="Gene3D" id="3.90.80.10">
    <property type="entry name" value="Inorganic pyrophosphatase"/>
    <property type="match status" value="1"/>
</dbReference>
<evidence type="ECO:0000256" key="5">
    <source>
        <dbReference type="ARBA" id="ARBA00022801"/>
    </source>
</evidence>
<dbReference type="PROSITE" id="PS00387">
    <property type="entry name" value="PPASE"/>
    <property type="match status" value="1"/>
</dbReference>
<protein>
    <recommendedName>
        <fullName evidence="3">inorganic diphosphatase</fullName>
        <ecNumber evidence="3">3.6.1.1</ecNumber>
    </recommendedName>
</protein>